<evidence type="ECO:0000313" key="3">
    <source>
        <dbReference type="EMBL" id="KAF2072594.1"/>
    </source>
</evidence>
<dbReference type="OrthoDB" id="288590at2759"/>
<feature type="domain" description="Fe2OG dioxygenase" evidence="2">
    <location>
        <begin position="176"/>
        <end position="290"/>
    </location>
</feature>
<keyword evidence="1" id="KW-0408">Iron</keyword>
<dbReference type="GO" id="GO:0046872">
    <property type="term" value="F:metal ion binding"/>
    <property type="evidence" value="ECO:0007669"/>
    <property type="project" value="UniProtKB-KW"/>
</dbReference>
<dbReference type="SUPFAM" id="SSF51197">
    <property type="entry name" value="Clavaminate synthase-like"/>
    <property type="match status" value="1"/>
</dbReference>
<dbReference type="Gene3D" id="2.60.120.330">
    <property type="entry name" value="B-lactam Antibiotic, Isopenicillin N Synthase, Chain"/>
    <property type="match status" value="1"/>
</dbReference>
<keyword evidence="1" id="KW-0479">Metal-binding</keyword>
<keyword evidence="4" id="KW-1185">Reference proteome</keyword>
<sequence>MTTSKENLPIIDLSLRNSTEGKVQISKEIQKACKEHGFFYISGHGIDQQLIDQLFSLSKRFFSLPLETKLKWRMGLTNREYLGFFKMGQEVTYGAVDYKEGVYIDTHKPTDLKENFNQSLFPTAEEEIEFNIVGFQNIIETYISKLKELGQIIVEAISISLQLPSNFFYEKYTNNPFLMLGLLHYPSFHDIVNNELEPDETLKKEKFGVGPHTDQGILTILYQDDVGGLQVKSRNENEFIDAPFIPGTFICNIGDMLDKMTGGYYLSNIHRVKYNLTGRPRFSIPFFYDLNLDCVPELIPCDFANLGEKPERWDKQKFHEFKGTYAEYFLKKINKMYPDYIYKENGQL</sequence>
<dbReference type="PANTHER" id="PTHR47990">
    <property type="entry name" value="2-OXOGLUTARATE (2OG) AND FE(II)-DEPENDENT OXYGENASE SUPERFAMILY PROTEIN-RELATED"/>
    <property type="match status" value="1"/>
</dbReference>
<organism evidence="3 4">
    <name type="scientific">Polysphondylium violaceum</name>
    <dbReference type="NCBI Taxonomy" id="133409"/>
    <lineage>
        <taxon>Eukaryota</taxon>
        <taxon>Amoebozoa</taxon>
        <taxon>Evosea</taxon>
        <taxon>Eumycetozoa</taxon>
        <taxon>Dictyostelia</taxon>
        <taxon>Dictyosteliales</taxon>
        <taxon>Dictyosteliaceae</taxon>
        <taxon>Polysphondylium</taxon>
    </lineage>
</organism>
<dbReference type="GO" id="GO:0016491">
    <property type="term" value="F:oxidoreductase activity"/>
    <property type="evidence" value="ECO:0007669"/>
    <property type="project" value="UniProtKB-KW"/>
</dbReference>
<dbReference type="FunFam" id="2.60.120.330:FF:000064">
    <property type="entry name" value="Predicted protein"/>
    <property type="match status" value="1"/>
</dbReference>
<dbReference type="Pfam" id="PF14226">
    <property type="entry name" value="DIOX_N"/>
    <property type="match status" value="1"/>
</dbReference>
<dbReference type="Proteomes" id="UP000695562">
    <property type="component" value="Unassembled WGS sequence"/>
</dbReference>
<dbReference type="InterPro" id="IPR044861">
    <property type="entry name" value="IPNS-like_FE2OG_OXY"/>
</dbReference>
<dbReference type="Pfam" id="PF03171">
    <property type="entry name" value="2OG-FeII_Oxy"/>
    <property type="match status" value="1"/>
</dbReference>
<gene>
    <name evidence="3" type="ORF">CYY_006091</name>
</gene>
<comment type="similarity">
    <text evidence="1">Belongs to the iron/ascorbate-dependent oxidoreductase family.</text>
</comment>
<dbReference type="InterPro" id="IPR027443">
    <property type="entry name" value="IPNS-like_sf"/>
</dbReference>
<accession>A0A8J4PTG1</accession>
<evidence type="ECO:0000256" key="1">
    <source>
        <dbReference type="RuleBase" id="RU003682"/>
    </source>
</evidence>
<reference evidence="3" key="1">
    <citation type="submission" date="2020-01" db="EMBL/GenBank/DDBJ databases">
        <title>Development of genomics and gene disruption for Polysphondylium violaceum indicates a role for the polyketide synthase stlB in stalk morphogenesis.</title>
        <authorList>
            <person name="Narita B."/>
            <person name="Kawabe Y."/>
            <person name="Kin K."/>
            <person name="Saito T."/>
            <person name="Gibbs R."/>
            <person name="Kuspa A."/>
            <person name="Muzny D."/>
            <person name="Queller D."/>
            <person name="Richards S."/>
            <person name="Strassman J."/>
            <person name="Sucgang R."/>
            <person name="Worley K."/>
            <person name="Schaap P."/>
        </authorList>
    </citation>
    <scope>NUCLEOTIDE SEQUENCE</scope>
    <source>
        <strain evidence="3">QSvi11</strain>
    </source>
</reference>
<name>A0A8J4PTG1_9MYCE</name>
<dbReference type="PRINTS" id="PR00682">
    <property type="entry name" value="IPNSYNTHASE"/>
</dbReference>
<dbReference type="EMBL" id="AJWJ01000266">
    <property type="protein sequence ID" value="KAF2072594.1"/>
    <property type="molecule type" value="Genomic_DNA"/>
</dbReference>
<keyword evidence="1" id="KW-0560">Oxidoreductase</keyword>
<dbReference type="PROSITE" id="PS51471">
    <property type="entry name" value="FE2OG_OXY"/>
    <property type="match status" value="1"/>
</dbReference>
<dbReference type="InterPro" id="IPR050231">
    <property type="entry name" value="Iron_ascorbate_oxido_reductase"/>
</dbReference>
<comment type="caution">
    <text evidence="3">The sequence shown here is derived from an EMBL/GenBank/DDBJ whole genome shotgun (WGS) entry which is preliminary data.</text>
</comment>
<evidence type="ECO:0000313" key="4">
    <source>
        <dbReference type="Proteomes" id="UP000695562"/>
    </source>
</evidence>
<protein>
    <recommendedName>
        <fullName evidence="2">Fe2OG dioxygenase domain-containing protein</fullName>
    </recommendedName>
</protein>
<dbReference type="InterPro" id="IPR026992">
    <property type="entry name" value="DIOX_N"/>
</dbReference>
<evidence type="ECO:0000259" key="2">
    <source>
        <dbReference type="PROSITE" id="PS51471"/>
    </source>
</evidence>
<dbReference type="InterPro" id="IPR005123">
    <property type="entry name" value="Oxoglu/Fe-dep_dioxygenase_dom"/>
</dbReference>
<proteinExistence type="inferred from homology"/>
<dbReference type="AlphaFoldDB" id="A0A8J4PTG1"/>